<evidence type="ECO:0000313" key="11">
    <source>
        <dbReference type="Proteomes" id="UP000006790"/>
    </source>
</evidence>
<evidence type="ECO:0000256" key="8">
    <source>
        <dbReference type="SAM" id="SignalP"/>
    </source>
</evidence>
<evidence type="ECO:0000256" key="4">
    <source>
        <dbReference type="ARBA" id="ARBA00022750"/>
    </source>
</evidence>
<dbReference type="GO" id="GO:0071944">
    <property type="term" value="C:cell periphery"/>
    <property type="evidence" value="ECO:0007669"/>
    <property type="project" value="UniProtKB-ARBA"/>
</dbReference>
<dbReference type="GO" id="GO:0004190">
    <property type="term" value="F:aspartic-type endopeptidase activity"/>
    <property type="evidence" value="ECO:0007669"/>
    <property type="project" value="UniProtKB-KW"/>
</dbReference>
<gene>
    <name evidence="10" type="ordered locus">Ecym_4394</name>
</gene>
<keyword evidence="4 7" id="KW-0064">Aspartyl protease</keyword>
<dbReference type="PANTHER" id="PTHR47966">
    <property type="entry name" value="BETA-SITE APP-CLEAVING ENZYME, ISOFORM A-RELATED"/>
    <property type="match status" value="1"/>
</dbReference>
<dbReference type="PANTHER" id="PTHR47966:SF65">
    <property type="entry name" value="ASPARTIC-TYPE ENDOPEPTIDASE"/>
    <property type="match status" value="1"/>
</dbReference>
<dbReference type="PROSITE" id="PS00141">
    <property type="entry name" value="ASP_PROTEASE"/>
    <property type="match status" value="1"/>
</dbReference>
<dbReference type="GO" id="GO:0006508">
    <property type="term" value="P:proteolysis"/>
    <property type="evidence" value="ECO:0007669"/>
    <property type="project" value="UniProtKB-KW"/>
</dbReference>
<comment type="similarity">
    <text evidence="1 7">Belongs to the peptidase A1 family.</text>
</comment>
<evidence type="ECO:0000256" key="2">
    <source>
        <dbReference type="ARBA" id="ARBA00022670"/>
    </source>
</evidence>
<sequence>MLLVIHSMLFITLLLFPKLVFGGLLHPQEWDDTSNDGEKCFSMDLINNNDHYLAEIEVGTPPQKLKVLFDTGSADLWFQSSDNEYCAASYPQGDNSTNTNDNEQNMASFCSSSRTYNFQRSSTFTPTGYKFFIDYVNTFSRGIWAKDRLVIGNADVSGLQFGVSNISNTTINGILGVGYERLESVKGYSGAPNRTYPNLPMLLKESGKIDKVAYSVFLNHLNSNVSTVTFGGVDSEKYTGDLYKFPLVNIYKSIPRPSKFHITLQALEVHGNYSSLNKTVSNTPLPALFDTGTNGMVVPPNVAENIASTIHATFDEKFSLYLFACPAEEDDTKLVFDFGDIQIEAPLANFIVPAAELGTEQCGVAIIPEDGTFTLGIPFLRSTYVVYNLEDYEVALAQANWKWDGKSKITPIISNIPGATQATATPWNTNMEQSTDSISSTFGITDISPSTMYPTGTQTTTISDHITKYTVEPLHSPNTLTFTNISPTLTSQVSTVFIVTTTVTATTTITLSHCQKRI</sequence>
<dbReference type="EMBL" id="CP002500">
    <property type="protein sequence ID" value="AET39448.1"/>
    <property type="molecule type" value="Genomic_DNA"/>
</dbReference>
<dbReference type="STRING" id="931890.G8JTU5"/>
<organism evidence="10 11">
    <name type="scientific">Eremothecium cymbalariae (strain CBS 270.75 / DBVPG 7215 / KCTC 17166 / NRRL Y-17582)</name>
    <name type="common">Yeast</name>
    <dbReference type="NCBI Taxonomy" id="931890"/>
    <lineage>
        <taxon>Eukaryota</taxon>
        <taxon>Fungi</taxon>
        <taxon>Dikarya</taxon>
        <taxon>Ascomycota</taxon>
        <taxon>Saccharomycotina</taxon>
        <taxon>Saccharomycetes</taxon>
        <taxon>Saccharomycetales</taxon>
        <taxon>Saccharomycetaceae</taxon>
        <taxon>Eremothecium</taxon>
    </lineage>
</organism>
<evidence type="ECO:0000256" key="6">
    <source>
        <dbReference type="PIRSR" id="PIRSR601461-1"/>
    </source>
</evidence>
<dbReference type="InterPro" id="IPR033121">
    <property type="entry name" value="PEPTIDASE_A1"/>
</dbReference>
<dbReference type="AlphaFoldDB" id="G8JTU5"/>
<dbReference type="Pfam" id="PF00026">
    <property type="entry name" value="Asp"/>
    <property type="match status" value="1"/>
</dbReference>
<dbReference type="eggNOG" id="KOG1339">
    <property type="taxonomic scope" value="Eukaryota"/>
</dbReference>
<evidence type="ECO:0000256" key="1">
    <source>
        <dbReference type="ARBA" id="ARBA00007447"/>
    </source>
</evidence>
<dbReference type="HOGENOM" id="CLU_013253_9_1_1"/>
<dbReference type="GeneID" id="11472795"/>
<evidence type="ECO:0000256" key="3">
    <source>
        <dbReference type="ARBA" id="ARBA00022729"/>
    </source>
</evidence>
<dbReference type="InterPro" id="IPR001461">
    <property type="entry name" value="Aspartic_peptidase_A1"/>
</dbReference>
<dbReference type="InterPro" id="IPR001969">
    <property type="entry name" value="Aspartic_peptidase_AS"/>
</dbReference>
<feature type="signal peptide" evidence="8">
    <location>
        <begin position="1"/>
        <end position="22"/>
    </location>
</feature>
<feature type="active site" evidence="6">
    <location>
        <position position="70"/>
    </location>
</feature>
<feature type="active site" evidence="6">
    <location>
        <position position="290"/>
    </location>
</feature>
<dbReference type="InterPro" id="IPR033876">
    <property type="entry name" value="SAP-like"/>
</dbReference>
<feature type="chain" id="PRO_5003510918" description="Peptidase A1 domain-containing protein" evidence="8">
    <location>
        <begin position="23"/>
        <end position="518"/>
    </location>
</feature>
<dbReference type="KEGG" id="erc:Ecym_4394"/>
<dbReference type="OMA" id="TSGETWI"/>
<dbReference type="PROSITE" id="PS51767">
    <property type="entry name" value="PEPTIDASE_A1"/>
    <property type="match status" value="1"/>
</dbReference>
<dbReference type="FunCoup" id="G8JTU5">
    <property type="interactions" value="176"/>
</dbReference>
<protein>
    <recommendedName>
        <fullName evidence="9">Peptidase A1 domain-containing protein</fullName>
    </recommendedName>
</protein>
<evidence type="ECO:0000313" key="10">
    <source>
        <dbReference type="EMBL" id="AET39448.1"/>
    </source>
</evidence>
<evidence type="ECO:0000256" key="5">
    <source>
        <dbReference type="ARBA" id="ARBA00022801"/>
    </source>
</evidence>
<accession>G8JTU5</accession>
<dbReference type="SUPFAM" id="SSF50630">
    <property type="entry name" value="Acid proteases"/>
    <property type="match status" value="1"/>
</dbReference>
<dbReference type="Gene3D" id="2.40.70.10">
    <property type="entry name" value="Acid Proteases"/>
    <property type="match status" value="2"/>
</dbReference>
<dbReference type="InterPro" id="IPR021109">
    <property type="entry name" value="Peptidase_aspartic_dom_sf"/>
</dbReference>
<keyword evidence="3 8" id="KW-0732">Signal</keyword>
<evidence type="ECO:0000256" key="7">
    <source>
        <dbReference type="RuleBase" id="RU000454"/>
    </source>
</evidence>
<dbReference type="Proteomes" id="UP000006790">
    <property type="component" value="Chromosome 4"/>
</dbReference>
<dbReference type="RefSeq" id="XP_003646265.1">
    <property type="nucleotide sequence ID" value="XM_003646217.1"/>
</dbReference>
<dbReference type="InParanoid" id="G8JTU5"/>
<dbReference type="CDD" id="cd05474">
    <property type="entry name" value="SAP_like"/>
    <property type="match status" value="1"/>
</dbReference>
<keyword evidence="2 7" id="KW-0645">Protease</keyword>
<name>G8JTU5_ERECY</name>
<reference evidence="11" key="1">
    <citation type="journal article" date="2012" name="G3 (Bethesda)">
        <title>Pichia sorbitophila, an interspecies yeast hybrid reveals early steps of genome resolution following polyploidization.</title>
        <authorList>
            <person name="Leh Louis V."/>
            <person name="Despons L."/>
            <person name="Friedrich A."/>
            <person name="Martin T."/>
            <person name="Durrens P."/>
            <person name="Casaregola S."/>
            <person name="Neuveglise C."/>
            <person name="Fairhead C."/>
            <person name="Marck C."/>
            <person name="Cruz J.A."/>
            <person name="Straub M.L."/>
            <person name="Kugler V."/>
            <person name="Sacerdot C."/>
            <person name="Uzunov Z."/>
            <person name="Thierry A."/>
            <person name="Weiss S."/>
            <person name="Bleykasten C."/>
            <person name="De Montigny J."/>
            <person name="Jacques N."/>
            <person name="Jung P."/>
            <person name="Lemaire M."/>
            <person name="Mallet S."/>
            <person name="Morel G."/>
            <person name="Richard G.F."/>
            <person name="Sarkar A."/>
            <person name="Savel G."/>
            <person name="Schacherer J."/>
            <person name="Seret M.L."/>
            <person name="Talla E."/>
            <person name="Samson G."/>
            <person name="Jubin C."/>
            <person name="Poulain J."/>
            <person name="Vacherie B."/>
            <person name="Barbe V."/>
            <person name="Pelletier E."/>
            <person name="Sherman D.J."/>
            <person name="Westhof E."/>
            <person name="Weissenbach J."/>
            <person name="Baret P.V."/>
            <person name="Wincker P."/>
            <person name="Gaillardin C."/>
            <person name="Dujon B."/>
            <person name="Souciet J.L."/>
        </authorList>
    </citation>
    <scope>NUCLEOTIDE SEQUENCE [LARGE SCALE GENOMIC DNA]</scope>
    <source>
        <strain evidence="11">CBS 270.75 / DBVPG 7215 / KCTC 17166 / NRRL Y-17582</strain>
    </source>
</reference>
<evidence type="ECO:0000259" key="9">
    <source>
        <dbReference type="PROSITE" id="PS51767"/>
    </source>
</evidence>
<proteinExistence type="inferred from homology"/>
<feature type="domain" description="Peptidase A1" evidence="9">
    <location>
        <begin position="52"/>
        <end position="397"/>
    </location>
</feature>
<keyword evidence="11" id="KW-1185">Reference proteome</keyword>
<dbReference type="PRINTS" id="PR00792">
    <property type="entry name" value="PEPSIN"/>
</dbReference>
<keyword evidence="5 7" id="KW-0378">Hydrolase</keyword>
<dbReference type="OrthoDB" id="771136at2759"/>